<evidence type="ECO:0000313" key="3">
    <source>
        <dbReference type="EMBL" id="AWH91533.1"/>
    </source>
</evidence>
<name>A0A2S1R5I3_9ACTN</name>
<sequence>MSDPYEPAHPAGGNELALVALVVAVGNVVFGSFLGLFVPLVPAVITVIVVVLGHVSLAQIRRRGQEGRAMAVSALVIGYLGIAWVLVLLVLALTSAAMGMAILGF</sequence>
<reference evidence="3 4" key="1">
    <citation type="submission" date="2016-04" db="EMBL/GenBank/DDBJ databases">
        <title>Complete genome sequence of Dietzia lutea YIM 80766T, a strain isolated from desert soil in Egypt.</title>
        <authorList>
            <person name="Zhao J."/>
            <person name="Hu B."/>
            <person name="Geng S."/>
            <person name="Nie Y."/>
            <person name="Tang Y."/>
        </authorList>
    </citation>
    <scope>NUCLEOTIDE SEQUENCE [LARGE SCALE GENOMIC DNA]</scope>
    <source>
        <strain evidence="3 4">YIM 80766</strain>
    </source>
</reference>
<dbReference type="InterPro" id="IPR025241">
    <property type="entry name" value="DUF4190"/>
</dbReference>
<evidence type="ECO:0000313" key="4">
    <source>
        <dbReference type="Proteomes" id="UP000244928"/>
    </source>
</evidence>
<accession>A0A2S1R5I3</accession>
<dbReference type="EMBL" id="CP015449">
    <property type="protein sequence ID" value="AWH91533.1"/>
    <property type="molecule type" value="Genomic_DNA"/>
</dbReference>
<keyword evidence="1" id="KW-1133">Transmembrane helix</keyword>
<evidence type="ECO:0000256" key="1">
    <source>
        <dbReference type="SAM" id="Phobius"/>
    </source>
</evidence>
<protein>
    <recommendedName>
        <fullName evidence="2">DUF4190 domain-containing protein</fullName>
    </recommendedName>
</protein>
<dbReference type="Pfam" id="PF13828">
    <property type="entry name" value="DUF4190"/>
    <property type="match status" value="1"/>
</dbReference>
<keyword evidence="4" id="KW-1185">Reference proteome</keyword>
<dbReference type="Proteomes" id="UP000244928">
    <property type="component" value="Chromosome"/>
</dbReference>
<feature type="domain" description="DUF4190" evidence="2">
    <location>
        <begin position="16"/>
        <end position="87"/>
    </location>
</feature>
<dbReference type="AlphaFoldDB" id="A0A2S1R5I3"/>
<dbReference type="OrthoDB" id="4374883at2"/>
<keyword evidence="1" id="KW-0812">Transmembrane</keyword>
<gene>
    <name evidence="3" type="ORF">A6035_04400</name>
</gene>
<proteinExistence type="predicted"/>
<dbReference type="KEGG" id="dlu:A6035_04400"/>
<feature type="transmembrane region" description="Helical" evidence="1">
    <location>
        <begin position="36"/>
        <end position="57"/>
    </location>
</feature>
<feature type="transmembrane region" description="Helical" evidence="1">
    <location>
        <begin position="69"/>
        <end position="102"/>
    </location>
</feature>
<evidence type="ECO:0000259" key="2">
    <source>
        <dbReference type="Pfam" id="PF13828"/>
    </source>
</evidence>
<organism evidence="3 4">
    <name type="scientific">Dietzia lutea</name>
    <dbReference type="NCBI Taxonomy" id="546160"/>
    <lineage>
        <taxon>Bacteria</taxon>
        <taxon>Bacillati</taxon>
        <taxon>Actinomycetota</taxon>
        <taxon>Actinomycetes</taxon>
        <taxon>Mycobacteriales</taxon>
        <taxon>Dietziaceae</taxon>
        <taxon>Dietzia</taxon>
    </lineage>
</organism>
<keyword evidence="1" id="KW-0472">Membrane</keyword>
<dbReference type="RefSeq" id="WP_159149412.1">
    <property type="nucleotide sequence ID" value="NZ_CP015449.1"/>
</dbReference>